<protein>
    <submittedName>
        <fullName evidence="4">Multidrug MFS transporter</fullName>
    </submittedName>
</protein>
<gene>
    <name evidence="4" type="primary">epsE</name>
    <name evidence="4" type="ORF">EMU01_29310</name>
</gene>
<keyword evidence="2" id="KW-0812">Transmembrane</keyword>
<evidence type="ECO:0000256" key="1">
    <source>
        <dbReference type="ARBA" id="ARBA00006464"/>
    </source>
</evidence>
<organism evidence="4 5">
    <name type="scientific">Enterococcus mundtii</name>
    <dbReference type="NCBI Taxonomy" id="53346"/>
    <lineage>
        <taxon>Bacteria</taxon>
        <taxon>Bacillati</taxon>
        <taxon>Bacillota</taxon>
        <taxon>Bacilli</taxon>
        <taxon>Lactobacillales</taxon>
        <taxon>Enterococcaceae</taxon>
        <taxon>Enterococcus</taxon>
    </lineage>
</organism>
<comment type="similarity">
    <text evidence="1">Belongs to the bacterial sugar transferase family.</text>
</comment>
<dbReference type="Proteomes" id="UP000321175">
    <property type="component" value="Unassembled WGS sequence"/>
</dbReference>
<evidence type="ECO:0000313" key="4">
    <source>
        <dbReference type="EMBL" id="GEL81787.1"/>
    </source>
</evidence>
<evidence type="ECO:0000256" key="2">
    <source>
        <dbReference type="SAM" id="Phobius"/>
    </source>
</evidence>
<reference evidence="4 5" key="1">
    <citation type="submission" date="2019-07" db="EMBL/GenBank/DDBJ databases">
        <title>Whole genome shotgun sequence of Enterococcus mundtii NBRC 100490.</title>
        <authorList>
            <person name="Hosoyama A."/>
            <person name="Uohara A."/>
            <person name="Ohji S."/>
            <person name="Ichikawa N."/>
        </authorList>
    </citation>
    <scope>NUCLEOTIDE SEQUENCE [LARGE SCALE GENOMIC DNA]</scope>
    <source>
        <strain evidence="4 5">NBRC 100490</strain>
    </source>
</reference>
<dbReference type="RefSeq" id="WP_071867606.1">
    <property type="nucleotide sequence ID" value="NZ_BJWA01000037.1"/>
</dbReference>
<keyword evidence="2" id="KW-0472">Membrane</keyword>
<evidence type="ECO:0000313" key="5">
    <source>
        <dbReference type="Proteomes" id="UP000321175"/>
    </source>
</evidence>
<keyword evidence="2" id="KW-1133">Transmembrane helix</keyword>
<evidence type="ECO:0000259" key="3">
    <source>
        <dbReference type="Pfam" id="PF02397"/>
    </source>
</evidence>
<dbReference type="InterPro" id="IPR003362">
    <property type="entry name" value="Bact_transf"/>
</dbReference>
<comment type="caution">
    <text evidence="4">The sequence shown here is derived from an EMBL/GenBank/DDBJ whole genome shotgun (WGS) entry which is preliminary data.</text>
</comment>
<feature type="transmembrane region" description="Helical" evidence="2">
    <location>
        <begin position="12"/>
        <end position="31"/>
    </location>
</feature>
<accession>A0ABQ0VGH0</accession>
<dbReference type="PANTHER" id="PTHR30576:SF10">
    <property type="entry name" value="SLL5057 PROTEIN"/>
    <property type="match status" value="1"/>
</dbReference>
<dbReference type="EMBL" id="BJWA01000037">
    <property type="protein sequence ID" value="GEL81787.1"/>
    <property type="molecule type" value="Genomic_DNA"/>
</dbReference>
<name>A0ABQ0VGH0_ENTMU</name>
<proteinExistence type="inferred from homology"/>
<feature type="domain" description="Bacterial sugar transferase" evidence="3">
    <location>
        <begin position="7"/>
        <end position="194"/>
    </location>
</feature>
<dbReference type="Pfam" id="PF02397">
    <property type="entry name" value="Bac_transf"/>
    <property type="match status" value="1"/>
</dbReference>
<dbReference type="GeneID" id="60998396"/>
<keyword evidence="5" id="KW-1185">Reference proteome</keyword>
<dbReference type="PANTHER" id="PTHR30576">
    <property type="entry name" value="COLANIC BIOSYNTHESIS UDP-GLUCOSE LIPID CARRIER TRANSFERASE"/>
    <property type="match status" value="1"/>
</dbReference>
<sequence>MNILDSIINRVLAALALLILSPLLIIVSILLKIENPELSPFFSQTRIGKNQKKFTLYKLRSMREVTQQELFALERLNEAGEQMFKIKEDPRITPIGRIIRKTSIDELPQLINVIKGEMALVGPRPPLPNEVAKYTDHDLQRLTVLPGCTGLWQVSGRSDVSFEEMVDLDLQYIENKNLWFDLKILCLTVPAVLKMKGAY</sequence>